<dbReference type="InterPro" id="IPR004358">
    <property type="entry name" value="Sig_transdc_His_kin-like_C"/>
</dbReference>
<comment type="catalytic activity">
    <reaction evidence="1">
        <text>ATP + protein L-histidine = ADP + protein N-phospho-L-histidine.</text>
        <dbReference type="EC" id="2.7.13.3"/>
    </reaction>
</comment>
<comment type="caution">
    <text evidence="15">The sequence shown here is derived from an EMBL/GenBank/DDBJ whole genome shotgun (WGS) entry which is preliminary data.</text>
</comment>
<dbReference type="Gene3D" id="3.30.565.10">
    <property type="entry name" value="Histidine kinase-like ATPase, C-terminal domain"/>
    <property type="match status" value="1"/>
</dbReference>
<dbReference type="InterPro" id="IPR003594">
    <property type="entry name" value="HATPase_dom"/>
</dbReference>
<keyword evidence="6 12" id="KW-0812">Transmembrane</keyword>
<keyword evidence="7" id="KW-0418">Kinase</keyword>
<dbReference type="InterPro" id="IPR036890">
    <property type="entry name" value="HATPase_C_sf"/>
</dbReference>
<dbReference type="GO" id="GO:0005524">
    <property type="term" value="F:ATP binding"/>
    <property type="evidence" value="ECO:0007669"/>
    <property type="project" value="UniProtKB-KW"/>
</dbReference>
<keyword evidence="10 12" id="KW-0472">Membrane</keyword>
<name>A0ABU8N158_9PSEU</name>
<comment type="subcellular location">
    <subcellularLocation>
        <location evidence="2">Cell membrane</location>
    </subcellularLocation>
</comment>
<dbReference type="InterPro" id="IPR036097">
    <property type="entry name" value="HisK_dim/P_sf"/>
</dbReference>
<feature type="domain" description="Histidine kinase" evidence="13">
    <location>
        <begin position="257"/>
        <end position="472"/>
    </location>
</feature>
<protein>
    <recommendedName>
        <fullName evidence="3">histidine kinase</fullName>
        <ecNumber evidence="3">2.7.13.3</ecNumber>
    </recommendedName>
</protein>
<evidence type="ECO:0000256" key="6">
    <source>
        <dbReference type="ARBA" id="ARBA00022692"/>
    </source>
</evidence>
<dbReference type="SMART" id="SM00388">
    <property type="entry name" value="HisKA"/>
    <property type="match status" value="1"/>
</dbReference>
<evidence type="ECO:0000256" key="7">
    <source>
        <dbReference type="ARBA" id="ARBA00022777"/>
    </source>
</evidence>
<evidence type="ECO:0000256" key="10">
    <source>
        <dbReference type="ARBA" id="ARBA00023136"/>
    </source>
</evidence>
<evidence type="ECO:0000259" key="13">
    <source>
        <dbReference type="PROSITE" id="PS50109"/>
    </source>
</evidence>
<dbReference type="RefSeq" id="WP_337712450.1">
    <property type="nucleotide sequence ID" value="NZ_JBBEGL010000002.1"/>
</dbReference>
<dbReference type="EMBL" id="JBBEGL010000002">
    <property type="protein sequence ID" value="MEJ2885958.1"/>
    <property type="molecule type" value="Genomic_DNA"/>
</dbReference>
<proteinExistence type="predicted"/>
<keyword evidence="16" id="KW-1185">Reference proteome</keyword>
<dbReference type="CDD" id="cd06225">
    <property type="entry name" value="HAMP"/>
    <property type="match status" value="1"/>
</dbReference>
<dbReference type="PROSITE" id="PS50109">
    <property type="entry name" value="HIS_KIN"/>
    <property type="match status" value="1"/>
</dbReference>
<keyword evidence="8 12" id="KW-1133">Transmembrane helix</keyword>
<dbReference type="SUPFAM" id="SSF55874">
    <property type="entry name" value="ATPase domain of HSP90 chaperone/DNA topoisomerase II/histidine kinase"/>
    <property type="match status" value="1"/>
</dbReference>
<evidence type="ECO:0000256" key="3">
    <source>
        <dbReference type="ARBA" id="ARBA00012438"/>
    </source>
</evidence>
<evidence type="ECO:0000256" key="2">
    <source>
        <dbReference type="ARBA" id="ARBA00004236"/>
    </source>
</evidence>
<dbReference type="CDD" id="cd00075">
    <property type="entry name" value="HATPase"/>
    <property type="match status" value="1"/>
</dbReference>
<feature type="region of interest" description="Disordered" evidence="11">
    <location>
        <begin position="40"/>
        <end position="71"/>
    </location>
</feature>
<dbReference type="Pfam" id="PF00512">
    <property type="entry name" value="HisKA"/>
    <property type="match status" value="1"/>
</dbReference>
<evidence type="ECO:0000256" key="4">
    <source>
        <dbReference type="ARBA" id="ARBA00022553"/>
    </source>
</evidence>
<dbReference type="InterPro" id="IPR050428">
    <property type="entry name" value="TCS_sensor_his_kinase"/>
</dbReference>
<keyword evidence="4" id="KW-0597">Phosphoprotein</keyword>
<reference evidence="15 16" key="1">
    <citation type="submission" date="2024-03" db="EMBL/GenBank/DDBJ databases">
        <title>Actinomycetospora sp. OC33-EN06, a novel actinomycete isolated from wild orchid (Aerides multiflora).</title>
        <authorList>
            <person name="Suriyachadkun C."/>
        </authorList>
    </citation>
    <scope>NUCLEOTIDE SEQUENCE [LARGE SCALE GENOMIC DNA]</scope>
    <source>
        <strain evidence="15 16">OC33-EN06</strain>
    </source>
</reference>
<feature type="transmembrane region" description="Helical" evidence="12">
    <location>
        <begin position="161"/>
        <end position="183"/>
    </location>
</feature>
<evidence type="ECO:0000256" key="11">
    <source>
        <dbReference type="SAM" id="MobiDB-lite"/>
    </source>
</evidence>
<dbReference type="Pfam" id="PF02518">
    <property type="entry name" value="HATPase_c"/>
    <property type="match status" value="1"/>
</dbReference>
<dbReference type="InterPro" id="IPR005467">
    <property type="entry name" value="His_kinase_dom"/>
</dbReference>
<evidence type="ECO:0000256" key="5">
    <source>
        <dbReference type="ARBA" id="ARBA00022679"/>
    </source>
</evidence>
<evidence type="ECO:0000313" key="16">
    <source>
        <dbReference type="Proteomes" id="UP001370100"/>
    </source>
</evidence>
<keyword evidence="15" id="KW-0067">ATP-binding</keyword>
<evidence type="ECO:0000256" key="1">
    <source>
        <dbReference type="ARBA" id="ARBA00000085"/>
    </source>
</evidence>
<feature type="region of interest" description="Disordered" evidence="11">
    <location>
        <begin position="458"/>
        <end position="486"/>
    </location>
</feature>
<dbReference type="SMART" id="SM00304">
    <property type="entry name" value="HAMP"/>
    <property type="match status" value="1"/>
</dbReference>
<dbReference type="InterPro" id="IPR003660">
    <property type="entry name" value="HAMP_dom"/>
</dbReference>
<feature type="compositionally biased region" description="Gly residues" evidence="11">
    <location>
        <begin position="59"/>
        <end position="68"/>
    </location>
</feature>
<keyword evidence="9" id="KW-0902">Two-component regulatory system</keyword>
<sequence>MVSTVLLLTVVFLVVGVGAALSLRGYLYRQLDDQVSEVARFRSNPPPGDPDRRPPPPDAGGGFVGGGPDRPANTLEVTVDDGRIVRAVLIGRPGTSRPVAAEQVAPAIATTPGQPPHTVDLDGLGTYRLAAATGNDGTVTVVGLSTDALENTVGELVVREAVIFGIGVVLAAVAAAFTTRLALRPLHRVSATARRVSELPLSSGEVELAERVPDADADPRSEVGQVGAALNRMLGHVGAALAARQDSETRLRRFVADASHELRTPLAAIRGYNELAARRADELPPEVAGLLERMGSQTQRMTALVEDLLLLARLDAGRPLAREPVDLTRLVVDAVTDAHVAAPGHRWSLDLPEEALEVVGDPERLHQVVANLLANARTHTPPGTLVTVGLHAAEGGVVRLDVVDDGPGIPPELLPHVAERFARGDTGRARTTGSTGLGLSIVSAVVTEHGGRLAITSRPGETRFSVDLPAGDRSPADPGVGLSSRP</sequence>
<evidence type="ECO:0000259" key="14">
    <source>
        <dbReference type="PROSITE" id="PS50885"/>
    </source>
</evidence>
<dbReference type="PANTHER" id="PTHR45436:SF5">
    <property type="entry name" value="SENSOR HISTIDINE KINASE TRCS"/>
    <property type="match status" value="1"/>
</dbReference>
<evidence type="ECO:0000256" key="9">
    <source>
        <dbReference type="ARBA" id="ARBA00023012"/>
    </source>
</evidence>
<dbReference type="SUPFAM" id="SSF47384">
    <property type="entry name" value="Homodimeric domain of signal transducing histidine kinase"/>
    <property type="match status" value="1"/>
</dbReference>
<dbReference type="Pfam" id="PF00672">
    <property type="entry name" value="HAMP"/>
    <property type="match status" value="1"/>
</dbReference>
<accession>A0ABU8N158</accession>
<dbReference type="PRINTS" id="PR00344">
    <property type="entry name" value="BCTRLSENSOR"/>
</dbReference>
<organism evidence="15 16">
    <name type="scientific">Actinomycetospora aeridis</name>
    <dbReference type="NCBI Taxonomy" id="3129231"/>
    <lineage>
        <taxon>Bacteria</taxon>
        <taxon>Bacillati</taxon>
        <taxon>Actinomycetota</taxon>
        <taxon>Actinomycetes</taxon>
        <taxon>Pseudonocardiales</taxon>
        <taxon>Pseudonocardiaceae</taxon>
        <taxon>Actinomycetospora</taxon>
    </lineage>
</organism>
<dbReference type="PROSITE" id="PS50885">
    <property type="entry name" value="HAMP"/>
    <property type="match status" value="1"/>
</dbReference>
<dbReference type="Gene3D" id="6.10.340.10">
    <property type="match status" value="1"/>
</dbReference>
<dbReference type="CDD" id="cd00082">
    <property type="entry name" value="HisKA"/>
    <property type="match status" value="1"/>
</dbReference>
<dbReference type="PANTHER" id="PTHR45436">
    <property type="entry name" value="SENSOR HISTIDINE KINASE YKOH"/>
    <property type="match status" value="1"/>
</dbReference>
<evidence type="ECO:0000256" key="12">
    <source>
        <dbReference type="SAM" id="Phobius"/>
    </source>
</evidence>
<dbReference type="InterPro" id="IPR003661">
    <property type="entry name" value="HisK_dim/P_dom"/>
</dbReference>
<dbReference type="EC" id="2.7.13.3" evidence="3"/>
<feature type="domain" description="HAMP" evidence="14">
    <location>
        <begin position="180"/>
        <end position="242"/>
    </location>
</feature>
<keyword evidence="5" id="KW-0808">Transferase</keyword>
<evidence type="ECO:0000313" key="15">
    <source>
        <dbReference type="EMBL" id="MEJ2885958.1"/>
    </source>
</evidence>
<gene>
    <name evidence="15" type="ORF">WCD41_05815</name>
</gene>
<keyword evidence="15" id="KW-0547">Nucleotide-binding</keyword>
<dbReference type="Gene3D" id="1.10.287.130">
    <property type="match status" value="1"/>
</dbReference>
<evidence type="ECO:0000256" key="8">
    <source>
        <dbReference type="ARBA" id="ARBA00022989"/>
    </source>
</evidence>
<dbReference type="SMART" id="SM00387">
    <property type="entry name" value="HATPase_c"/>
    <property type="match status" value="1"/>
</dbReference>
<dbReference type="Proteomes" id="UP001370100">
    <property type="component" value="Unassembled WGS sequence"/>
</dbReference>